<organism evidence="6 8">
    <name type="scientific">Galdieria yellowstonensis</name>
    <dbReference type="NCBI Taxonomy" id="3028027"/>
    <lineage>
        <taxon>Eukaryota</taxon>
        <taxon>Rhodophyta</taxon>
        <taxon>Bangiophyceae</taxon>
        <taxon>Galdieriales</taxon>
        <taxon>Galdieriaceae</taxon>
        <taxon>Galdieria</taxon>
    </lineage>
</organism>
<dbReference type="InterPro" id="IPR005824">
    <property type="entry name" value="KOW"/>
</dbReference>
<evidence type="ECO:0000313" key="8">
    <source>
        <dbReference type="Proteomes" id="UP001300502"/>
    </source>
</evidence>
<dbReference type="AlphaFoldDB" id="A0AAV9IHH4"/>
<evidence type="ECO:0000256" key="1">
    <source>
        <dbReference type="ARBA" id="ARBA00006592"/>
    </source>
</evidence>
<dbReference type="GO" id="GO:0022625">
    <property type="term" value="C:cytosolic large ribosomal subunit"/>
    <property type="evidence" value="ECO:0007669"/>
    <property type="project" value="TreeGrafter"/>
</dbReference>
<dbReference type="CDD" id="cd23702">
    <property type="entry name" value="eL14"/>
    <property type="match status" value="1"/>
</dbReference>
<keyword evidence="2" id="KW-0689">Ribosomal protein</keyword>
<dbReference type="InterPro" id="IPR039660">
    <property type="entry name" value="Ribosomal_eL14"/>
</dbReference>
<feature type="domain" description="Large ribosomal subunit protein eL14" evidence="5">
    <location>
        <begin position="47"/>
        <end position="119"/>
    </location>
</feature>
<dbReference type="GO" id="GO:0003723">
    <property type="term" value="F:RNA binding"/>
    <property type="evidence" value="ECO:0007669"/>
    <property type="project" value="InterPro"/>
</dbReference>
<gene>
    <name evidence="6" type="ORF">GAYE_SCF28MG4787</name>
    <name evidence="7" type="ORF">GAYE_SCF59G6430</name>
</gene>
<comment type="caution">
    <text evidence="6">The sequence shown here is derived from an EMBL/GenBank/DDBJ whole genome shotgun (WGS) entry which is preliminary data.</text>
</comment>
<evidence type="ECO:0008006" key="9">
    <source>
        <dbReference type="Google" id="ProtNLM"/>
    </source>
</evidence>
<dbReference type="InterPro" id="IPR008991">
    <property type="entry name" value="Translation_prot_SH3-like_sf"/>
</dbReference>
<dbReference type="InterPro" id="IPR002784">
    <property type="entry name" value="Ribosomal_eL14_dom"/>
</dbReference>
<evidence type="ECO:0000313" key="6">
    <source>
        <dbReference type="EMBL" id="KAK4526869.1"/>
    </source>
</evidence>
<feature type="domain" description="KOW" evidence="4">
    <location>
        <begin position="10"/>
        <end position="39"/>
    </location>
</feature>
<dbReference type="GO" id="GO:0006412">
    <property type="term" value="P:translation"/>
    <property type="evidence" value="ECO:0007669"/>
    <property type="project" value="InterPro"/>
</dbReference>
<dbReference type="EMBL" id="JANCYU010000044">
    <property type="protein sequence ID" value="KAK4526869.1"/>
    <property type="molecule type" value="Genomic_DNA"/>
</dbReference>
<dbReference type="Pfam" id="PF01929">
    <property type="entry name" value="Ribosomal_L14e"/>
    <property type="match status" value="1"/>
</dbReference>
<comment type="similarity">
    <text evidence="1">Belongs to the eukaryotic ribosomal protein eL14 family.</text>
</comment>
<dbReference type="Proteomes" id="UP001300502">
    <property type="component" value="Unassembled WGS sequence"/>
</dbReference>
<reference evidence="6 8" key="1">
    <citation type="submission" date="2022-07" db="EMBL/GenBank/DDBJ databases">
        <title>Genome-wide signatures of adaptation to extreme environments.</title>
        <authorList>
            <person name="Cho C.H."/>
            <person name="Yoon H.S."/>
        </authorList>
    </citation>
    <scope>NUCLEOTIDE SEQUENCE [LARGE SCALE GENOMIC DNA]</scope>
    <source>
        <strain evidence="6 8">108.79 E11</strain>
    </source>
</reference>
<evidence type="ECO:0000259" key="5">
    <source>
        <dbReference type="Pfam" id="PF01929"/>
    </source>
</evidence>
<keyword evidence="3" id="KW-0687">Ribonucleoprotein</keyword>
<proteinExistence type="inferred from homology"/>
<evidence type="ECO:0000259" key="4">
    <source>
        <dbReference type="Pfam" id="PF00467"/>
    </source>
</evidence>
<dbReference type="Gene3D" id="2.30.30.30">
    <property type="match status" value="1"/>
</dbReference>
<dbReference type="Gene3D" id="6.10.250.2270">
    <property type="match status" value="1"/>
</dbReference>
<dbReference type="InterPro" id="IPR014722">
    <property type="entry name" value="Rib_uL2_dom2"/>
</dbReference>
<dbReference type="Pfam" id="PF00467">
    <property type="entry name" value="KOW"/>
    <property type="match status" value="1"/>
</dbReference>
<dbReference type="PANTHER" id="PTHR11127">
    <property type="entry name" value="60S RIBOSOMAL PROTEIN L14"/>
    <property type="match status" value="1"/>
</dbReference>
<protein>
    <recommendedName>
        <fullName evidence="9">60S ribosomal protein L14</fullName>
    </recommendedName>
</protein>
<keyword evidence="8" id="KW-1185">Reference proteome</keyword>
<dbReference type="GO" id="GO:0003735">
    <property type="term" value="F:structural constituent of ribosome"/>
    <property type="evidence" value="ECO:0007669"/>
    <property type="project" value="InterPro"/>
</dbReference>
<dbReference type="PANTHER" id="PTHR11127:SF2">
    <property type="entry name" value="LARGE RIBOSOMAL SUBUNIT PROTEIN EL14"/>
    <property type="match status" value="1"/>
</dbReference>
<sequence>MVFRRFVEIGRVVLVNYGKDRGKLGVIVDVVDHNRALVDGPLTGLARQTINWKSLTLTPFKVKIQHSSRTGVVRKAWEEAKITEQWQNTAWYKKLCARRNKQKLGDFDRFKVMIAKKRKSAMIHSQWKRLKSQQQ</sequence>
<evidence type="ECO:0000256" key="2">
    <source>
        <dbReference type="ARBA" id="ARBA00022980"/>
    </source>
</evidence>
<dbReference type="SUPFAM" id="SSF50104">
    <property type="entry name" value="Translation proteins SH3-like domain"/>
    <property type="match status" value="1"/>
</dbReference>
<dbReference type="EMBL" id="JANCYU010000065">
    <property type="protein sequence ID" value="KAK4528486.1"/>
    <property type="molecule type" value="Genomic_DNA"/>
</dbReference>
<dbReference type="GO" id="GO:0042273">
    <property type="term" value="P:ribosomal large subunit biogenesis"/>
    <property type="evidence" value="ECO:0007669"/>
    <property type="project" value="TreeGrafter"/>
</dbReference>
<evidence type="ECO:0000256" key="3">
    <source>
        <dbReference type="ARBA" id="ARBA00023274"/>
    </source>
</evidence>
<name>A0AAV9IHH4_9RHOD</name>
<evidence type="ECO:0000313" key="7">
    <source>
        <dbReference type="EMBL" id="KAK4528486.1"/>
    </source>
</evidence>
<accession>A0AAV9IHH4</accession>